<dbReference type="EMBL" id="QRWH01000006">
    <property type="protein sequence ID" value="RGT08963.1"/>
    <property type="molecule type" value="Genomic_DNA"/>
</dbReference>
<proteinExistence type="predicted"/>
<name>A0A412MD62_9FIRM</name>
<keyword evidence="1" id="KW-0808">Transferase</keyword>
<dbReference type="Gene3D" id="3.90.550.10">
    <property type="entry name" value="Spore Coat Polysaccharide Biosynthesis Protein SpsA, Chain A"/>
    <property type="match status" value="1"/>
</dbReference>
<accession>A0A412MD62</accession>
<dbReference type="AlphaFoldDB" id="A0A412MD62"/>
<gene>
    <name evidence="1" type="ORF">DWX53_08015</name>
</gene>
<comment type="caution">
    <text evidence="1">The sequence shown here is derived from an EMBL/GenBank/DDBJ whole genome shotgun (WGS) entry which is preliminary data.</text>
</comment>
<dbReference type="InterPro" id="IPR029044">
    <property type="entry name" value="Nucleotide-diphossugar_trans"/>
</dbReference>
<reference evidence="1 2" key="1">
    <citation type="submission" date="2018-08" db="EMBL/GenBank/DDBJ databases">
        <title>A genome reference for cultivated species of the human gut microbiota.</title>
        <authorList>
            <person name="Zou Y."/>
            <person name="Xue W."/>
            <person name="Luo G."/>
        </authorList>
    </citation>
    <scope>NUCLEOTIDE SEQUENCE [LARGE SCALE GENOMIC DNA]</scope>
    <source>
        <strain evidence="1 2">AF19-4AC</strain>
    </source>
</reference>
<protein>
    <submittedName>
        <fullName evidence="1">Glycosyltransferase family 2 protein</fullName>
    </submittedName>
</protein>
<evidence type="ECO:0000313" key="2">
    <source>
        <dbReference type="Proteomes" id="UP000283630"/>
    </source>
</evidence>
<sequence>MNNNFDIPVALFLFKRSDTVVRIIDVLADVKPKKIYLLSDQGRNENEKQIVAQTRKIIEKSIDWECEVIKNYALENRGVYRNIGEGAKWVFEHEKMAIFLEDDNLPEISFFSYCKELLEKYENTQKVLWICGTNYLGEYTSEYSYMFTQHLLPCGWASWSDKFLKFYDGEMLTYKDPVKRKQFCESYKSKALLHQRLQSLDGEYRRKENNNGFKSWDYQMLFSLRSNELLGVSPVYNQIRNIGADQFSIHGGTSLDKTMTKRFCEIPTKELDFPLKHPDVVEIDEKYEKLISNIILLPIGMRIKMRINSIVKKILHIDPYASLSDEIKKRVHKK</sequence>
<dbReference type="GO" id="GO:0016740">
    <property type="term" value="F:transferase activity"/>
    <property type="evidence" value="ECO:0007669"/>
    <property type="project" value="UniProtKB-KW"/>
</dbReference>
<dbReference type="RefSeq" id="WP_118145607.1">
    <property type="nucleotide sequence ID" value="NZ_QRWH01000006.1"/>
</dbReference>
<evidence type="ECO:0000313" key="1">
    <source>
        <dbReference type="EMBL" id="RGT08963.1"/>
    </source>
</evidence>
<dbReference type="Proteomes" id="UP000283630">
    <property type="component" value="Unassembled WGS sequence"/>
</dbReference>
<organism evidence="1 2">
    <name type="scientific">Dorea formicigenerans</name>
    <dbReference type="NCBI Taxonomy" id="39486"/>
    <lineage>
        <taxon>Bacteria</taxon>
        <taxon>Bacillati</taxon>
        <taxon>Bacillota</taxon>
        <taxon>Clostridia</taxon>
        <taxon>Lachnospirales</taxon>
        <taxon>Lachnospiraceae</taxon>
        <taxon>Dorea</taxon>
    </lineage>
</organism>
<dbReference type="SUPFAM" id="SSF53448">
    <property type="entry name" value="Nucleotide-diphospho-sugar transferases"/>
    <property type="match status" value="1"/>
</dbReference>